<evidence type="ECO:0000313" key="2">
    <source>
        <dbReference type="Proteomes" id="UP000824782"/>
    </source>
</evidence>
<dbReference type="AlphaFoldDB" id="A0AAV6YJP6"/>
<dbReference type="Proteomes" id="UP000824782">
    <property type="component" value="Unassembled WGS sequence"/>
</dbReference>
<protein>
    <submittedName>
        <fullName evidence="1">Uncharacterized protein</fullName>
    </submittedName>
</protein>
<sequence length="84" mass="9696">MLTLSLVDPLIPYKTKDYMSESQGLMILKIFVLPGRPRVSEEARKRSYRGNLLCPDNNYNIYPDFLFSQIVCVKCKSEFITISS</sequence>
<comment type="caution">
    <text evidence="1">The sequence shown here is derived from an EMBL/GenBank/DDBJ whole genome shotgun (WGS) entry which is preliminary data.</text>
</comment>
<accession>A0AAV6YJP6</accession>
<name>A0AAV6YJP6_ENGPU</name>
<feature type="non-terminal residue" evidence="1">
    <location>
        <position position="84"/>
    </location>
</feature>
<evidence type="ECO:0000313" key="1">
    <source>
        <dbReference type="EMBL" id="KAG8535427.1"/>
    </source>
</evidence>
<reference evidence="1" key="1">
    <citation type="thesis" date="2020" institute="ProQuest LLC" country="789 East Eisenhower Parkway, Ann Arbor, MI, USA">
        <title>Comparative Genomics and Chromosome Evolution.</title>
        <authorList>
            <person name="Mudd A.B."/>
        </authorList>
    </citation>
    <scope>NUCLEOTIDE SEQUENCE</scope>
    <source>
        <strain evidence="1">237g6f4</strain>
        <tissue evidence="1">Blood</tissue>
    </source>
</reference>
<proteinExistence type="predicted"/>
<organism evidence="1 2">
    <name type="scientific">Engystomops pustulosus</name>
    <name type="common">Tungara frog</name>
    <name type="synonym">Physalaemus pustulosus</name>
    <dbReference type="NCBI Taxonomy" id="76066"/>
    <lineage>
        <taxon>Eukaryota</taxon>
        <taxon>Metazoa</taxon>
        <taxon>Chordata</taxon>
        <taxon>Craniata</taxon>
        <taxon>Vertebrata</taxon>
        <taxon>Euteleostomi</taxon>
        <taxon>Amphibia</taxon>
        <taxon>Batrachia</taxon>
        <taxon>Anura</taxon>
        <taxon>Neobatrachia</taxon>
        <taxon>Hyloidea</taxon>
        <taxon>Leptodactylidae</taxon>
        <taxon>Leiuperinae</taxon>
        <taxon>Engystomops</taxon>
    </lineage>
</organism>
<gene>
    <name evidence="1" type="ORF">GDO81_028573</name>
</gene>
<dbReference type="EMBL" id="WNYA01067254">
    <property type="protein sequence ID" value="KAG8535427.1"/>
    <property type="molecule type" value="Genomic_DNA"/>
</dbReference>
<keyword evidence="2" id="KW-1185">Reference proteome</keyword>